<organism evidence="1 2">
    <name type="scientific">Dyadobacter chenhuakuii</name>
    <dbReference type="NCBI Taxonomy" id="2909339"/>
    <lineage>
        <taxon>Bacteria</taxon>
        <taxon>Pseudomonadati</taxon>
        <taxon>Bacteroidota</taxon>
        <taxon>Cytophagia</taxon>
        <taxon>Cytophagales</taxon>
        <taxon>Spirosomataceae</taxon>
        <taxon>Dyadobacter</taxon>
    </lineage>
</organism>
<dbReference type="Proteomes" id="UP001139411">
    <property type="component" value="Unassembled WGS sequence"/>
</dbReference>
<proteinExistence type="predicted"/>
<name>A0A9X1QCI7_9BACT</name>
<comment type="caution">
    <text evidence="1">The sequence shown here is derived from an EMBL/GenBank/DDBJ whole genome shotgun (WGS) entry which is preliminary data.</text>
</comment>
<evidence type="ECO:0000313" key="2">
    <source>
        <dbReference type="Proteomes" id="UP001139411"/>
    </source>
</evidence>
<dbReference type="AlphaFoldDB" id="A0A9X1QCI7"/>
<accession>A0A9X1QCI7</accession>
<sequence length="47" mass="5458">MKTKTKFQSQPRPSGEEIIENKLREMNELLSKVDLSKLPKRQSTGQK</sequence>
<protein>
    <submittedName>
        <fullName evidence="1">Uncharacterized protein</fullName>
    </submittedName>
</protein>
<dbReference type="EMBL" id="JAKFFV010000005">
    <property type="protein sequence ID" value="MCF2498509.1"/>
    <property type="molecule type" value="Genomic_DNA"/>
</dbReference>
<gene>
    <name evidence="1" type="ORF">L0661_09335</name>
</gene>
<evidence type="ECO:0000313" key="1">
    <source>
        <dbReference type="EMBL" id="MCF2498509.1"/>
    </source>
</evidence>
<dbReference type="RefSeq" id="WP_235177599.1">
    <property type="nucleotide sequence ID" value="NZ_JAKFFV010000005.1"/>
</dbReference>
<reference evidence="1" key="1">
    <citation type="submission" date="2022-01" db="EMBL/GenBank/DDBJ databases">
        <title>Novel species in genus Dyadobacter.</title>
        <authorList>
            <person name="Ma C."/>
        </authorList>
    </citation>
    <scope>NUCLEOTIDE SEQUENCE</scope>
    <source>
        <strain evidence="1">CY357</strain>
    </source>
</reference>